<accession>A0A5B7FIK9</accession>
<proteinExistence type="predicted"/>
<dbReference type="Proteomes" id="UP000324222">
    <property type="component" value="Unassembled WGS sequence"/>
</dbReference>
<evidence type="ECO:0000256" key="1">
    <source>
        <dbReference type="SAM" id="MobiDB-lite"/>
    </source>
</evidence>
<keyword evidence="3" id="KW-1185">Reference proteome</keyword>
<evidence type="ECO:0000313" key="2">
    <source>
        <dbReference type="EMBL" id="MPC44973.1"/>
    </source>
</evidence>
<sequence length="78" mass="8070">MGLADRGGGCRKGEHTHNVESSLPTLQPQPPSTLSSATAGKHPQAQESKLLPLALGYSTARNPCLKGPHCSGGPGDRR</sequence>
<gene>
    <name evidence="2" type="ORF">E2C01_038655</name>
</gene>
<name>A0A5B7FIK9_PORTR</name>
<protein>
    <submittedName>
        <fullName evidence="2">Uncharacterized protein</fullName>
    </submittedName>
</protein>
<comment type="caution">
    <text evidence="2">The sequence shown here is derived from an EMBL/GenBank/DDBJ whole genome shotgun (WGS) entry which is preliminary data.</text>
</comment>
<organism evidence="2 3">
    <name type="scientific">Portunus trituberculatus</name>
    <name type="common">Swimming crab</name>
    <name type="synonym">Neptunus trituberculatus</name>
    <dbReference type="NCBI Taxonomy" id="210409"/>
    <lineage>
        <taxon>Eukaryota</taxon>
        <taxon>Metazoa</taxon>
        <taxon>Ecdysozoa</taxon>
        <taxon>Arthropoda</taxon>
        <taxon>Crustacea</taxon>
        <taxon>Multicrustacea</taxon>
        <taxon>Malacostraca</taxon>
        <taxon>Eumalacostraca</taxon>
        <taxon>Eucarida</taxon>
        <taxon>Decapoda</taxon>
        <taxon>Pleocyemata</taxon>
        <taxon>Brachyura</taxon>
        <taxon>Eubrachyura</taxon>
        <taxon>Portunoidea</taxon>
        <taxon>Portunidae</taxon>
        <taxon>Portuninae</taxon>
        <taxon>Portunus</taxon>
    </lineage>
</organism>
<feature type="compositionally biased region" description="Low complexity" evidence="1">
    <location>
        <begin position="21"/>
        <end position="39"/>
    </location>
</feature>
<feature type="region of interest" description="Disordered" evidence="1">
    <location>
        <begin position="1"/>
        <end position="54"/>
    </location>
</feature>
<evidence type="ECO:0000313" key="3">
    <source>
        <dbReference type="Proteomes" id="UP000324222"/>
    </source>
</evidence>
<reference evidence="2 3" key="1">
    <citation type="submission" date="2019-05" db="EMBL/GenBank/DDBJ databases">
        <title>Another draft genome of Portunus trituberculatus and its Hox gene families provides insights of decapod evolution.</title>
        <authorList>
            <person name="Jeong J.-H."/>
            <person name="Song I."/>
            <person name="Kim S."/>
            <person name="Choi T."/>
            <person name="Kim D."/>
            <person name="Ryu S."/>
            <person name="Kim W."/>
        </authorList>
    </citation>
    <scope>NUCLEOTIDE SEQUENCE [LARGE SCALE GENOMIC DNA]</scope>
    <source>
        <tissue evidence="2">Muscle</tissue>
    </source>
</reference>
<dbReference type="AlphaFoldDB" id="A0A5B7FIK9"/>
<dbReference type="EMBL" id="VSRR010006512">
    <property type="protein sequence ID" value="MPC44973.1"/>
    <property type="molecule type" value="Genomic_DNA"/>
</dbReference>